<reference evidence="2 3" key="1">
    <citation type="submission" date="2024-02" db="EMBL/GenBank/DDBJ databases">
        <title>Discinaceae phylogenomics.</title>
        <authorList>
            <person name="Dirks A.C."/>
            <person name="James T.Y."/>
        </authorList>
    </citation>
    <scope>NUCLEOTIDE SEQUENCE [LARGE SCALE GENOMIC DNA]</scope>
    <source>
        <strain evidence="2 3">ACD0624</strain>
    </source>
</reference>
<feature type="region of interest" description="Disordered" evidence="1">
    <location>
        <begin position="51"/>
        <end position="107"/>
    </location>
</feature>
<accession>A0ABR3G3K8</accession>
<evidence type="ECO:0000313" key="3">
    <source>
        <dbReference type="Proteomes" id="UP001447188"/>
    </source>
</evidence>
<sequence length="289" mass="31564">MTPLEPDGSPMINQADGTPFLISAANKAYQNGTDIHLYLIASNPNPAPGIGTWVGDTGTPQPFKGFADDRPSPKTPTGIGQKHATAYPNDKSPTPTNREDQSSEEYLTEDEGELYNHPYHKGWIDGGDNPRPGPSTPLNKPYVHFDDTEATPKPIPRATEVLDDFEMSEAESTTEMDPMAQLLQTVLKRIIALDRREKTPPTPTKYHNDPALVEKVATLTTKVAELERLIFFIPRNPPLPPATGRPPPRLPALPPPSAKLPGCAPCFRSIQESGAHEIDLAELFFCASD</sequence>
<organism evidence="2 3">
    <name type="scientific">Discina gigas</name>
    <dbReference type="NCBI Taxonomy" id="1032678"/>
    <lineage>
        <taxon>Eukaryota</taxon>
        <taxon>Fungi</taxon>
        <taxon>Dikarya</taxon>
        <taxon>Ascomycota</taxon>
        <taxon>Pezizomycotina</taxon>
        <taxon>Pezizomycetes</taxon>
        <taxon>Pezizales</taxon>
        <taxon>Discinaceae</taxon>
        <taxon>Discina</taxon>
    </lineage>
</organism>
<name>A0ABR3G3K8_9PEZI</name>
<proteinExistence type="predicted"/>
<evidence type="ECO:0000313" key="2">
    <source>
        <dbReference type="EMBL" id="KAL0630542.1"/>
    </source>
</evidence>
<dbReference type="Proteomes" id="UP001447188">
    <property type="component" value="Unassembled WGS sequence"/>
</dbReference>
<dbReference type="EMBL" id="JBBBZM010000529">
    <property type="protein sequence ID" value="KAL0630542.1"/>
    <property type="molecule type" value="Genomic_DNA"/>
</dbReference>
<protein>
    <submittedName>
        <fullName evidence="2">Uncharacterized protein</fullName>
    </submittedName>
</protein>
<comment type="caution">
    <text evidence="2">The sequence shown here is derived from an EMBL/GenBank/DDBJ whole genome shotgun (WGS) entry which is preliminary data.</text>
</comment>
<evidence type="ECO:0000256" key="1">
    <source>
        <dbReference type="SAM" id="MobiDB-lite"/>
    </source>
</evidence>
<gene>
    <name evidence="2" type="ORF">Q9L58_010611</name>
</gene>
<keyword evidence="3" id="KW-1185">Reference proteome</keyword>